<dbReference type="AlphaFoldDB" id="A0A370X270"/>
<evidence type="ECO:0000256" key="1">
    <source>
        <dbReference type="SAM" id="SignalP"/>
    </source>
</evidence>
<organism evidence="2 3">
    <name type="scientific">Dyella psychrodurans</name>
    <dbReference type="NCBI Taxonomy" id="1927960"/>
    <lineage>
        <taxon>Bacteria</taxon>
        <taxon>Pseudomonadati</taxon>
        <taxon>Pseudomonadota</taxon>
        <taxon>Gammaproteobacteria</taxon>
        <taxon>Lysobacterales</taxon>
        <taxon>Rhodanobacteraceae</taxon>
        <taxon>Dyella</taxon>
    </lineage>
</organism>
<dbReference type="EMBL" id="QRBF01000005">
    <property type="protein sequence ID" value="RDS82380.1"/>
    <property type="molecule type" value="Genomic_DNA"/>
</dbReference>
<feature type="chain" id="PRO_5016720647" evidence="1">
    <location>
        <begin position="23"/>
        <end position="258"/>
    </location>
</feature>
<keyword evidence="3" id="KW-1185">Reference proteome</keyword>
<dbReference type="PANTHER" id="PTHR30251:SF4">
    <property type="entry name" value="SLR1668 PROTEIN"/>
    <property type="match status" value="1"/>
</dbReference>
<dbReference type="InterPro" id="IPR050643">
    <property type="entry name" value="Periplasmic_pilus_chap"/>
</dbReference>
<gene>
    <name evidence="2" type="ORF">DWU99_13265</name>
</gene>
<dbReference type="RefSeq" id="WP_115478554.1">
    <property type="nucleotide sequence ID" value="NZ_QRBF01000005.1"/>
</dbReference>
<sequence>MLTIKRFGLGVLGLVLAGSAAAANFSVSPLRLDLTGRRAVVVVAHEGDTPLELKVEAKSWTQVDGKDVYSDTSDLNFFPKQFTLPTPTGGQGKGKVSNANPNQRFISVSIADKGAMSGTEKAYRLFITELPPPHHEAGESVVIRTSFGIPAFVSDPKAKVSAKLSASVEGGGAGLIKVRLTNQGTAHAHLKSITSNPAGITSGEMDEWYVLPGASHLYSLPISGSVCSASQATLSINLDQGKPIAVPVSIPSGACKSG</sequence>
<keyword evidence="1" id="KW-0732">Signal</keyword>
<evidence type="ECO:0000313" key="2">
    <source>
        <dbReference type="EMBL" id="RDS82380.1"/>
    </source>
</evidence>
<evidence type="ECO:0000313" key="3">
    <source>
        <dbReference type="Proteomes" id="UP000255334"/>
    </source>
</evidence>
<reference evidence="2 3" key="1">
    <citation type="submission" date="2018-07" db="EMBL/GenBank/DDBJ databases">
        <title>Dyella monticola sp. nov. and Dyella psychrodurans sp. nov. isolated from monsoon evergreen broad-leaved forest soil of Dinghu Mountain, China.</title>
        <authorList>
            <person name="Gao Z."/>
            <person name="Qiu L."/>
        </authorList>
    </citation>
    <scope>NUCLEOTIDE SEQUENCE [LARGE SCALE GENOMIC DNA]</scope>
    <source>
        <strain evidence="2 3">4MSK11</strain>
    </source>
</reference>
<accession>A0A370X270</accession>
<protein>
    <submittedName>
        <fullName evidence="2">Molecular chaperone</fullName>
    </submittedName>
</protein>
<proteinExistence type="predicted"/>
<comment type="caution">
    <text evidence="2">The sequence shown here is derived from an EMBL/GenBank/DDBJ whole genome shotgun (WGS) entry which is preliminary data.</text>
</comment>
<dbReference type="Proteomes" id="UP000255334">
    <property type="component" value="Unassembled WGS sequence"/>
</dbReference>
<name>A0A370X270_9GAMM</name>
<dbReference type="OrthoDB" id="511700at2"/>
<feature type="signal peptide" evidence="1">
    <location>
        <begin position="1"/>
        <end position="22"/>
    </location>
</feature>
<dbReference type="PANTHER" id="PTHR30251">
    <property type="entry name" value="PILUS ASSEMBLY CHAPERONE"/>
    <property type="match status" value="1"/>
</dbReference>